<evidence type="ECO:0000256" key="2">
    <source>
        <dbReference type="ARBA" id="ARBA00022840"/>
    </source>
</evidence>
<keyword evidence="7" id="KW-1185">Reference proteome</keyword>
<dbReference type="EMBL" id="MU620903">
    <property type="protein sequence ID" value="KAI8581945.1"/>
    <property type="molecule type" value="Genomic_DNA"/>
</dbReference>
<dbReference type="SMART" id="SM00220">
    <property type="entry name" value="S_TKc"/>
    <property type="match status" value="1"/>
</dbReference>
<feature type="domain" description="Protein kinase" evidence="5">
    <location>
        <begin position="25"/>
        <end position="291"/>
    </location>
</feature>
<dbReference type="AlphaFoldDB" id="A0AAD5EF86"/>
<evidence type="ECO:0000256" key="3">
    <source>
        <dbReference type="PROSITE-ProRule" id="PRU10141"/>
    </source>
</evidence>
<feature type="binding site" evidence="3">
    <location>
        <position position="54"/>
    </location>
    <ligand>
        <name>ATP</name>
        <dbReference type="ChEBI" id="CHEBI:30616"/>
    </ligand>
</feature>
<dbReference type="GO" id="GO:0005737">
    <property type="term" value="C:cytoplasm"/>
    <property type="evidence" value="ECO:0007669"/>
    <property type="project" value="TreeGrafter"/>
</dbReference>
<reference evidence="6" key="2">
    <citation type="journal article" date="2022" name="Proc. Natl. Acad. Sci. U.S.A.">
        <title>Diploid-dominant life cycles characterize the early evolution of Fungi.</title>
        <authorList>
            <person name="Amses K.R."/>
            <person name="Simmons D.R."/>
            <person name="Longcore J.E."/>
            <person name="Mondo S.J."/>
            <person name="Seto K."/>
            <person name="Jeronimo G.H."/>
            <person name="Bonds A.E."/>
            <person name="Quandt C.A."/>
            <person name="Davis W.J."/>
            <person name="Chang Y."/>
            <person name="Federici B.A."/>
            <person name="Kuo A."/>
            <person name="LaButti K."/>
            <person name="Pangilinan J."/>
            <person name="Andreopoulos W."/>
            <person name="Tritt A."/>
            <person name="Riley R."/>
            <person name="Hundley H."/>
            <person name="Johnson J."/>
            <person name="Lipzen A."/>
            <person name="Barry K."/>
            <person name="Lang B.F."/>
            <person name="Cuomo C.A."/>
            <person name="Buchler N.E."/>
            <person name="Grigoriev I.V."/>
            <person name="Spatafora J.W."/>
            <person name="Stajich J.E."/>
            <person name="James T.Y."/>
        </authorList>
    </citation>
    <scope>NUCLEOTIDE SEQUENCE</scope>
    <source>
        <strain evidence="6">AG</strain>
    </source>
</reference>
<dbReference type="InterPro" id="IPR011009">
    <property type="entry name" value="Kinase-like_dom_sf"/>
</dbReference>
<protein>
    <recommendedName>
        <fullName evidence="5">Protein kinase domain-containing protein</fullName>
    </recommendedName>
</protein>
<keyword evidence="4" id="KW-0723">Serine/threonine-protein kinase</keyword>
<evidence type="ECO:0000256" key="4">
    <source>
        <dbReference type="RuleBase" id="RU000304"/>
    </source>
</evidence>
<dbReference type="InterPro" id="IPR000719">
    <property type="entry name" value="Prot_kinase_dom"/>
</dbReference>
<name>A0AAD5EF86_UMBRA</name>
<reference evidence="6" key="1">
    <citation type="submission" date="2021-06" db="EMBL/GenBank/DDBJ databases">
        <authorList>
            <consortium name="DOE Joint Genome Institute"/>
            <person name="Mondo S.J."/>
            <person name="Amses K.R."/>
            <person name="Simmons D.R."/>
            <person name="Longcore J.E."/>
            <person name="Seto K."/>
            <person name="Alves G.H."/>
            <person name="Bonds A.E."/>
            <person name="Quandt C.A."/>
            <person name="Davis W.J."/>
            <person name="Chang Y."/>
            <person name="Letcher P.M."/>
            <person name="Powell M.J."/>
            <person name="Kuo A."/>
            <person name="Labutti K."/>
            <person name="Pangilinan J."/>
            <person name="Andreopoulos W."/>
            <person name="Tritt A."/>
            <person name="Riley R."/>
            <person name="Hundley H."/>
            <person name="Johnson J."/>
            <person name="Lipzen A."/>
            <person name="Barry K."/>
            <person name="Berbee M.L."/>
            <person name="Buchler N.E."/>
            <person name="Grigoriev I.V."/>
            <person name="Spatafora J.W."/>
            <person name="Stajich J.E."/>
            <person name="James T.Y."/>
        </authorList>
    </citation>
    <scope>NUCLEOTIDE SEQUENCE</scope>
    <source>
        <strain evidence="6">AG</strain>
    </source>
</reference>
<keyword evidence="2 3" id="KW-0067">ATP-binding</keyword>
<dbReference type="RefSeq" id="XP_051446949.1">
    <property type="nucleotide sequence ID" value="XM_051587184.1"/>
</dbReference>
<dbReference type="GO" id="GO:0004674">
    <property type="term" value="F:protein serine/threonine kinase activity"/>
    <property type="evidence" value="ECO:0007669"/>
    <property type="project" value="UniProtKB-KW"/>
</dbReference>
<dbReference type="PANTHER" id="PTHR24346">
    <property type="entry name" value="MAP/MICROTUBULE AFFINITY-REGULATING KINASE"/>
    <property type="match status" value="1"/>
</dbReference>
<dbReference type="GO" id="GO:0005524">
    <property type="term" value="F:ATP binding"/>
    <property type="evidence" value="ECO:0007669"/>
    <property type="project" value="UniProtKB-UniRule"/>
</dbReference>
<comment type="similarity">
    <text evidence="4">Belongs to the protein kinase superfamily.</text>
</comment>
<keyword evidence="4" id="KW-0808">Transferase</keyword>
<evidence type="ECO:0000259" key="5">
    <source>
        <dbReference type="PROSITE" id="PS50011"/>
    </source>
</evidence>
<dbReference type="PROSITE" id="PS00107">
    <property type="entry name" value="PROTEIN_KINASE_ATP"/>
    <property type="match status" value="1"/>
</dbReference>
<dbReference type="GO" id="GO:0035556">
    <property type="term" value="P:intracellular signal transduction"/>
    <property type="evidence" value="ECO:0007669"/>
    <property type="project" value="TreeGrafter"/>
</dbReference>
<dbReference type="PANTHER" id="PTHR24346:SF30">
    <property type="entry name" value="MATERNAL EMBRYONIC LEUCINE ZIPPER KINASE"/>
    <property type="match status" value="1"/>
</dbReference>
<dbReference type="InterPro" id="IPR017441">
    <property type="entry name" value="Protein_kinase_ATP_BS"/>
</dbReference>
<comment type="caution">
    <text evidence="6">The sequence shown here is derived from an EMBL/GenBank/DDBJ whole genome shotgun (WGS) entry which is preliminary data.</text>
</comment>
<dbReference type="Pfam" id="PF00069">
    <property type="entry name" value="Pkinase"/>
    <property type="match status" value="1"/>
</dbReference>
<evidence type="ECO:0000313" key="7">
    <source>
        <dbReference type="Proteomes" id="UP001206595"/>
    </source>
</evidence>
<dbReference type="PROSITE" id="PS00108">
    <property type="entry name" value="PROTEIN_KINASE_ST"/>
    <property type="match status" value="1"/>
</dbReference>
<accession>A0AAD5EF86</accession>
<dbReference type="SUPFAM" id="SSF56112">
    <property type="entry name" value="Protein kinase-like (PK-like)"/>
    <property type="match status" value="1"/>
</dbReference>
<keyword evidence="4" id="KW-0418">Kinase</keyword>
<dbReference type="Proteomes" id="UP001206595">
    <property type="component" value="Unassembled WGS sequence"/>
</dbReference>
<dbReference type="GeneID" id="75912531"/>
<dbReference type="InterPro" id="IPR008271">
    <property type="entry name" value="Ser/Thr_kinase_AS"/>
</dbReference>
<evidence type="ECO:0000313" key="6">
    <source>
        <dbReference type="EMBL" id="KAI8581945.1"/>
    </source>
</evidence>
<proteinExistence type="inferred from homology"/>
<organism evidence="6 7">
    <name type="scientific">Umbelopsis ramanniana AG</name>
    <dbReference type="NCBI Taxonomy" id="1314678"/>
    <lineage>
        <taxon>Eukaryota</taxon>
        <taxon>Fungi</taxon>
        <taxon>Fungi incertae sedis</taxon>
        <taxon>Mucoromycota</taxon>
        <taxon>Mucoromycotina</taxon>
        <taxon>Umbelopsidomycetes</taxon>
        <taxon>Umbelopsidales</taxon>
        <taxon>Umbelopsidaceae</taxon>
        <taxon>Umbelopsis</taxon>
    </lineage>
</organism>
<gene>
    <name evidence="6" type="ORF">K450DRAFT_230032</name>
</gene>
<sequence>MTTRTARGTCDPAQRIGTFIDNDRLEIVGLLGLGAYGAVYLGRHVLTRKHYAVKCLNRIGLTKRQHGFQQREIALHQMLSDHPNILTLEKVIHTTECIYMILEYSREGDLFNAITETNCYAGNDRAIRRVFLQIIDAVMYCHHYGVYHRDLKPENILVFEGGTRVKLADFGLATTDEDSVDFGCGSTFYFSPECQGGIHRNSKPYKSAPNDVWSLGVILINLTAGRNPWKQASVKDDTFNAYLQNPDFLLSILPITTELNEIIKRIFCINPDKRIQLHELRRQIASCRHFTRLSICHESSTAVPLPIPETAARACAKPRTPPQSPTCAEEEAAATIPSPLSFDMPATPTYSCSLDEVKAATTNSTLSSSSWQSIGGTDIVTATATPTANFDLQCRITLSASTKDEILPNMQTGTVPSDRRFEQDHHGVDLTHIKNSVFVNSFSFL</sequence>
<evidence type="ECO:0000256" key="1">
    <source>
        <dbReference type="ARBA" id="ARBA00022741"/>
    </source>
</evidence>
<dbReference type="Gene3D" id="1.10.510.10">
    <property type="entry name" value="Transferase(Phosphotransferase) domain 1"/>
    <property type="match status" value="1"/>
</dbReference>
<dbReference type="PROSITE" id="PS50011">
    <property type="entry name" value="PROTEIN_KINASE_DOM"/>
    <property type="match status" value="1"/>
</dbReference>
<keyword evidence="1 3" id="KW-0547">Nucleotide-binding</keyword>